<dbReference type="OrthoDB" id="5869586at2759"/>
<reference evidence="1 2" key="1">
    <citation type="submission" date="2020-04" db="EMBL/GenBank/DDBJ databases">
        <authorList>
            <person name="Laetsch R D."/>
            <person name="Stevens L."/>
            <person name="Kumar S."/>
            <person name="Blaxter L. M."/>
        </authorList>
    </citation>
    <scope>NUCLEOTIDE SEQUENCE [LARGE SCALE GENOMIC DNA]</scope>
</reference>
<evidence type="ECO:0000313" key="1">
    <source>
        <dbReference type="EMBL" id="CAB3407696.1"/>
    </source>
</evidence>
<organism evidence="1 2">
    <name type="scientific">Caenorhabditis bovis</name>
    <dbReference type="NCBI Taxonomy" id="2654633"/>
    <lineage>
        <taxon>Eukaryota</taxon>
        <taxon>Metazoa</taxon>
        <taxon>Ecdysozoa</taxon>
        <taxon>Nematoda</taxon>
        <taxon>Chromadorea</taxon>
        <taxon>Rhabditida</taxon>
        <taxon>Rhabditina</taxon>
        <taxon>Rhabditomorpha</taxon>
        <taxon>Rhabditoidea</taxon>
        <taxon>Rhabditidae</taxon>
        <taxon>Peloderinae</taxon>
        <taxon>Caenorhabditis</taxon>
    </lineage>
</organism>
<name>A0A8S1F6C2_9PELO</name>
<dbReference type="Proteomes" id="UP000494206">
    <property type="component" value="Unassembled WGS sequence"/>
</dbReference>
<protein>
    <submittedName>
        <fullName evidence="1">Uncharacterized protein</fullName>
    </submittedName>
</protein>
<dbReference type="AlphaFoldDB" id="A0A8S1F6C2"/>
<proteinExistence type="predicted"/>
<sequence length="236" mass="25852">MPPKKARAPSKATLKKEIQNQIGHKTEQLIENLEALKISERLKGIQTIKSVLPAAVLNLKLKDVLQHANFVEFLEEACNGVSGFPDEKMPEAEHDDPAEAMELNVAGSPVNDENMSAPVSRNEHRRRLKTPLGVELPVPDVIRPKIEAESIGFRLPKVNEEIAFSMDGSPLVINGAAATAKANPKLERIRPVLEAQNAAELSPTTRELADAVHRLIARQEAKAGLLKPKIERETGV</sequence>
<keyword evidence="2" id="KW-1185">Reference proteome</keyword>
<accession>A0A8S1F6C2</accession>
<dbReference type="EMBL" id="CADEPM010000006">
    <property type="protein sequence ID" value="CAB3407696.1"/>
    <property type="molecule type" value="Genomic_DNA"/>
</dbReference>
<evidence type="ECO:0000313" key="2">
    <source>
        <dbReference type="Proteomes" id="UP000494206"/>
    </source>
</evidence>
<gene>
    <name evidence="1" type="ORF">CBOVIS_LOCUS9583</name>
</gene>
<comment type="caution">
    <text evidence="1">The sequence shown here is derived from an EMBL/GenBank/DDBJ whole genome shotgun (WGS) entry which is preliminary data.</text>
</comment>